<accession>M6K6X5</accession>
<protein>
    <submittedName>
        <fullName evidence="1">Uncharacterized protein</fullName>
    </submittedName>
</protein>
<name>M6K6X5_LEPIR</name>
<evidence type="ECO:0000313" key="1">
    <source>
        <dbReference type="EMBL" id="EMN29929.1"/>
    </source>
</evidence>
<dbReference type="Proteomes" id="UP000012137">
    <property type="component" value="Unassembled WGS sequence"/>
</dbReference>
<dbReference type="EMBL" id="AHMZ02000102">
    <property type="protein sequence ID" value="EMN29929.1"/>
    <property type="molecule type" value="Genomic_DNA"/>
</dbReference>
<dbReference type="AlphaFoldDB" id="M6K6X5"/>
<comment type="caution">
    <text evidence="1">The sequence shown here is derived from an EMBL/GenBank/DDBJ whole genome shotgun (WGS) entry which is preliminary data.</text>
</comment>
<evidence type="ECO:0000313" key="2">
    <source>
        <dbReference type="Proteomes" id="UP000012137"/>
    </source>
</evidence>
<proteinExistence type="predicted"/>
<gene>
    <name evidence="1" type="ORF">LEP1GSC083_1673</name>
</gene>
<organism evidence="1 2">
    <name type="scientific">Leptospira interrogans serovar Pyrogenes str. L0374</name>
    <dbReference type="NCBI Taxonomy" id="1049928"/>
    <lineage>
        <taxon>Bacteria</taxon>
        <taxon>Pseudomonadati</taxon>
        <taxon>Spirochaetota</taxon>
        <taxon>Spirochaetia</taxon>
        <taxon>Leptospirales</taxon>
        <taxon>Leptospiraceae</taxon>
        <taxon>Leptospira</taxon>
    </lineage>
</organism>
<sequence>MACGFCKKSENTFWKGAIYGSFKNLVEIADTNGWKNTFIVLNFLLIFQRL</sequence>
<reference evidence="1 2" key="1">
    <citation type="submission" date="2013-01" db="EMBL/GenBank/DDBJ databases">
        <authorList>
            <person name="Harkins D.M."/>
            <person name="Durkin A.S."/>
            <person name="Brinkac L.M."/>
            <person name="Haft D.H."/>
            <person name="Selengut J.D."/>
            <person name="Sanka R."/>
            <person name="DePew J."/>
            <person name="Purushe J."/>
            <person name="Peacock S.J."/>
            <person name="Thaipadungpanit J."/>
            <person name="Wuthiekanun V.W."/>
            <person name="Day N.P."/>
            <person name="Vinetz J.M."/>
            <person name="Sutton G.G."/>
            <person name="Nierman W.C."/>
            <person name="Fouts D.E."/>
        </authorList>
    </citation>
    <scope>NUCLEOTIDE SEQUENCE [LARGE SCALE GENOMIC DNA]</scope>
    <source>
        <strain evidence="1 2">L0374</strain>
    </source>
</reference>